<comment type="caution">
    <text evidence="1">The sequence shown here is derived from an EMBL/GenBank/DDBJ whole genome shotgun (WGS) entry which is preliminary data.</text>
</comment>
<dbReference type="OrthoDB" id="89777at2"/>
<dbReference type="AlphaFoldDB" id="A0A9D3AY50"/>
<proteinExistence type="predicted"/>
<organism evidence="1 2">
    <name type="scientific">Sporotomaculum syntrophicum</name>
    <dbReference type="NCBI Taxonomy" id="182264"/>
    <lineage>
        <taxon>Bacteria</taxon>
        <taxon>Bacillati</taxon>
        <taxon>Bacillota</taxon>
        <taxon>Clostridia</taxon>
        <taxon>Eubacteriales</taxon>
        <taxon>Desulfallaceae</taxon>
        <taxon>Sporotomaculum</taxon>
    </lineage>
</organism>
<gene>
    <name evidence="1" type="ORF">SPSYN_02181</name>
</gene>
<dbReference type="Proteomes" id="UP000798488">
    <property type="component" value="Unassembled WGS sequence"/>
</dbReference>
<name>A0A9D3AY50_9FIRM</name>
<keyword evidence="2" id="KW-1185">Reference proteome</keyword>
<protein>
    <submittedName>
        <fullName evidence="1">Uncharacterized protein</fullName>
    </submittedName>
</protein>
<accession>A0A9D3AY50</accession>
<sequence length="442" mass="52170">MLSNINDQLLDHFHYGHGAAEYLRGQIPGFVHKLRSFMRARTDIRRLQEGEKVAQLILATMYFRNIMELRSQVATYELMHMIRYKNQYDHTAHTLYLFLLGVWIYDSLPNVKEAINNSINEVPHLKVKRFLFQWTYASLLHDIGYIFDHIVVDAKVQIDEEGLRLYDGMFEYAWIKKHIIGDLSQEYEAILRRLCAEFARNYKSWNLVNEPTPEIIMKKLSNVIWVNEFLPEQAKKTDAFAWLALKTFDPTGEKMRQEAMRIASEGYYMAGQKDLDPKVDHAVASGLMLFQYTSAWYWLYHKIRLVNQQMYDSVTQTAKYDVPFFVKHIIPGCRAVIYHNLKQIGNHIIKLELDKDPLLYLAVLCDELQVWDRFYVGTNRIITWRQSVQITAEDMMIDVDLNGNNMFIVTEFFNVAKEQRVSIREKLDSRLTGWDKLIQLRD</sequence>
<evidence type="ECO:0000313" key="2">
    <source>
        <dbReference type="Proteomes" id="UP000798488"/>
    </source>
</evidence>
<dbReference type="EMBL" id="LSRS01000005">
    <property type="protein sequence ID" value="KAF1084404.1"/>
    <property type="molecule type" value="Genomic_DNA"/>
</dbReference>
<reference evidence="1" key="1">
    <citation type="submission" date="2016-02" db="EMBL/GenBank/DDBJ databases">
        <title>Draft Genome Sequence of Sporotomaculum syntrophicum Strain FB, a Syntrophic Benzoate Degrader.</title>
        <authorList>
            <person name="Nobu M.K."/>
            <person name="Narihiro T."/>
            <person name="Qiu Y.-L."/>
            <person name="Ohashi A."/>
            <person name="Liu W.-T."/>
            <person name="Yuji S."/>
        </authorList>
    </citation>
    <scope>NUCLEOTIDE SEQUENCE</scope>
    <source>
        <strain evidence="1">FB</strain>
    </source>
</reference>
<evidence type="ECO:0000313" key="1">
    <source>
        <dbReference type="EMBL" id="KAF1084404.1"/>
    </source>
</evidence>
<dbReference type="RefSeq" id="WP_161822494.1">
    <property type="nucleotide sequence ID" value="NZ_LSRS01000005.1"/>
</dbReference>